<evidence type="ECO:0000313" key="4">
    <source>
        <dbReference type="EMBL" id="KAL3743257.1"/>
    </source>
</evidence>
<evidence type="ECO:0000259" key="3">
    <source>
        <dbReference type="PROSITE" id="PS50158"/>
    </source>
</evidence>
<keyword evidence="5" id="KW-1185">Reference proteome</keyword>
<dbReference type="CDD" id="cd23022">
    <property type="entry name" value="zf-HIT_DDX59"/>
    <property type="match status" value="1"/>
</dbReference>
<evidence type="ECO:0000256" key="1">
    <source>
        <dbReference type="PROSITE-ProRule" id="PRU00047"/>
    </source>
</evidence>
<protein>
    <recommendedName>
        <fullName evidence="3">CCHC-type domain-containing protein</fullName>
    </recommendedName>
</protein>
<organism evidence="4 5">
    <name type="scientific">Eucalyptus globulus</name>
    <name type="common">Tasmanian blue gum</name>
    <dbReference type="NCBI Taxonomy" id="34317"/>
    <lineage>
        <taxon>Eukaryota</taxon>
        <taxon>Viridiplantae</taxon>
        <taxon>Streptophyta</taxon>
        <taxon>Embryophyta</taxon>
        <taxon>Tracheophyta</taxon>
        <taxon>Spermatophyta</taxon>
        <taxon>Magnoliopsida</taxon>
        <taxon>eudicotyledons</taxon>
        <taxon>Gunneridae</taxon>
        <taxon>Pentapetalae</taxon>
        <taxon>rosids</taxon>
        <taxon>malvids</taxon>
        <taxon>Myrtales</taxon>
        <taxon>Myrtaceae</taxon>
        <taxon>Myrtoideae</taxon>
        <taxon>Eucalypteae</taxon>
        <taxon>Eucalyptus</taxon>
    </lineage>
</organism>
<dbReference type="SUPFAM" id="SSF57756">
    <property type="entry name" value="Retrovirus zinc finger-like domains"/>
    <property type="match status" value="1"/>
</dbReference>
<dbReference type="PROSITE" id="PS50158">
    <property type="entry name" value="ZF_CCHC"/>
    <property type="match status" value="1"/>
</dbReference>
<dbReference type="InterPro" id="IPR036875">
    <property type="entry name" value="Znf_CCHC_sf"/>
</dbReference>
<evidence type="ECO:0000256" key="2">
    <source>
        <dbReference type="SAM" id="MobiDB-lite"/>
    </source>
</evidence>
<dbReference type="Gene3D" id="3.30.60.220">
    <property type="match status" value="1"/>
</dbReference>
<dbReference type="GO" id="GO:0008270">
    <property type="term" value="F:zinc ion binding"/>
    <property type="evidence" value="ECO:0007669"/>
    <property type="project" value="UniProtKB-KW"/>
</dbReference>
<dbReference type="EMBL" id="JBJKBG010000004">
    <property type="protein sequence ID" value="KAL3743257.1"/>
    <property type="molecule type" value="Genomic_DNA"/>
</dbReference>
<comment type="caution">
    <text evidence="4">The sequence shown here is derived from an EMBL/GenBank/DDBJ whole genome shotgun (WGS) entry which is preliminary data.</text>
</comment>
<dbReference type="AlphaFoldDB" id="A0ABD3L0B9"/>
<dbReference type="Proteomes" id="UP001634007">
    <property type="component" value="Unassembled WGS sequence"/>
</dbReference>
<evidence type="ECO:0000313" key="5">
    <source>
        <dbReference type="Proteomes" id="UP001634007"/>
    </source>
</evidence>
<sequence length="456" mass="52049">MRTNLYKNPSFAYNRDFNLSSALRNLKAYNIVTGSASLTDGEPSNDENAKRRRRRDSRAPRGGRGVAMEDDRPMSHKEYELTPDVLGAWGSGLNLVNNASDGSTFERDEEKETEFCFLRPNQWKSNLGKIRSEQRLPLPREPVCLMCGKYGEYICDETDDDIYSLECKPLLLRTLRSKEDPLSNQSPVTASAEFVSGSSVPEEENYAWDYVRHRWSNRKSNLSTYLCTTCQRPGHLAEDCLVAAGQNKSTSIPKDLLGLYRRCEQIGKSSSATRCNECQSTHILATCLDCNRVICDGSYFSALHKSGLSDYLFSFLQVKCSKATCRVTDICDLLGCHYCFDKTFDKFDDMCTASWKGAGLAIIRGSIRYKYHFSWSTRYFFLEILKDSAYIVSSHPQRSKHVQISELIFLSLAGGETRHRSLYIHLWRERERAAGATFKILGFQVQKQHPRWKNMI</sequence>
<keyword evidence="1" id="KW-0479">Metal-binding</keyword>
<dbReference type="PANTHER" id="PTHR48453:SF1">
    <property type="entry name" value="CCHC-TYPE DOMAIN-CONTAINING PROTEIN"/>
    <property type="match status" value="1"/>
</dbReference>
<proteinExistence type="predicted"/>
<feature type="domain" description="CCHC-type" evidence="3">
    <location>
        <begin position="227"/>
        <end position="240"/>
    </location>
</feature>
<name>A0ABD3L0B9_EUCGL</name>
<dbReference type="InterPro" id="IPR001878">
    <property type="entry name" value="Znf_CCHC"/>
</dbReference>
<reference evidence="4 5" key="1">
    <citation type="submission" date="2024-11" db="EMBL/GenBank/DDBJ databases">
        <title>Chromosome-level genome assembly of Eucalyptus globulus Labill. provides insights into its genome evolution.</title>
        <authorList>
            <person name="Li X."/>
        </authorList>
    </citation>
    <scope>NUCLEOTIDE SEQUENCE [LARGE SCALE GENOMIC DNA]</scope>
    <source>
        <strain evidence="4">CL2024</strain>
        <tissue evidence="4">Fresh tender leaves</tissue>
    </source>
</reference>
<feature type="region of interest" description="Disordered" evidence="2">
    <location>
        <begin position="35"/>
        <end position="72"/>
    </location>
</feature>
<accession>A0ABD3L0B9</accession>
<keyword evidence="1" id="KW-0862">Zinc</keyword>
<dbReference type="PANTHER" id="PTHR48453">
    <property type="entry name" value="CCHC-TYPE DOMAIN-CONTAINING PROTEIN"/>
    <property type="match status" value="1"/>
</dbReference>
<gene>
    <name evidence="4" type="ORF">ACJRO7_018546</name>
</gene>
<keyword evidence="1" id="KW-0863">Zinc-finger</keyword>